<gene>
    <name evidence="8" type="ORF">R7226_08675</name>
</gene>
<keyword evidence="2" id="KW-0805">Transcription regulation</keyword>
<keyword evidence="1" id="KW-0678">Repressor</keyword>
<name>A0ABU4HM76_9ACTN</name>
<dbReference type="InterPro" id="IPR003012">
    <property type="entry name" value="Tet_transcr_reg_TetR"/>
</dbReference>
<evidence type="ECO:0000259" key="7">
    <source>
        <dbReference type="PROSITE" id="PS50977"/>
    </source>
</evidence>
<evidence type="ECO:0000256" key="2">
    <source>
        <dbReference type="ARBA" id="ARBA00023015"/>
    </source>
</evidence>
<dbReference type="InterPro" id="IPR004111">
    <property type="entry name" value="Repressor_TetR_C"/>
</dbReference>
<dbReference type="EMBL" id="JAWSTH010000016">
    <property type="protein sequence ID" value="MDW5594408.1"/>
    <property type="molecule type" value="Genomic_DNA"/>
</dbReference>
<evidence type="ECO:0000256" key="4">
    <source>
        <dbReference type="ARBA" id="ARBA00023163"/>
    </source>
</evidence>
<evidence type="ECO:0000256" key="1">
    <source>
        <dbReference type="ARBA" id="ARBA00022491"/>
    </source>
</evidence>
<reference evidence="9" key="1">
    <citation type="submission" date="2023-07" db="EMBL/GenBank/DDBJ databases">
        <title>Conexibacter stalactiti sp. nov., isolated from stalactites in a lava cave and emended description of the genus Conexibacter.</title>
        <authorList>
            <person name="Lee S.D."/>
        </authorList>
    </citation>
    <scope>NUCLEOTIDE SEQUENCE [LARGE SCALE GENOMIC DNA]</scope>
    <source>
        <strain evidence="9">KCTC 39840</strain>
    </source>
</reference>
<evidence type="ECO:0000256" key="3">
    <source>
        <dbReference type="ARBA" id="ARBA00023125"/>
    </source>
</evidence>
<accession>A0ABU4HM76</accession>
<dbReference type="Gene3D" id="1.10.357.10">
    <property type="entry name" value="Tetracycline Repressor, domain 2"/>
    <property type="match status" value="1"/>
</dbReference>
<comment type="caution">
    <text evidence="8">The sequence shown here is derived from an EMBL/GenBank/DDBJ whole genome shotgun (WGS) entry which is preliminary data.</text>
</comment>
<dbReference type="PANTHER" id="PTHR30055:SF151">
    <property type="entry name" value="TRANSCRIPTIONAL REGULATORY PROTEIN"/>
    <property type="match status" value="1"/>
</dbReference>
<dbReference type="Pfam" id="PF02909">
    <property type="entry name" value="TetR_C_1"/>
    <property type="match status" value="1"/>
</dbReference>
<evidence type="ECO:0000313" key="9">
    <source>
        <dbReference type="Proteomes" id="UP001284601"/>
    </source>
</evidence>
<dbReference type="Pfam" id="PF00440">
    <property type="entry name" value="TetR_N"/>
    <property type="match status" value="1"/>
</dbReference>
<feature type="DNA-binding region" description="H-T-H motif" evidence="5">
    <location>
        <begin position="47"/>
        <end position="66"/>
    </location>
</feature>
<protein>
    <submittedName>
        <fullName evidence="8">TetR/AcrR family transcriptional regulator</fullName>
    </submittedName>
</protein>
<evidence type="ECO:0000256" key="5">
    <source>
        <dbReference type="PROSITE-ProRule" id="PRU00335"/>
    </source>
</evidence>
<dbReference type="PRINTS" id="PR00455">
    <property type="entry name" value="HTHTETR"/>
</dbReference>
<keyword evidence="4" id="KW-0804">Transcription</keyword>
<feature type="region of interest" description="Disordered" evidence="6">
    <location>
        <begin position="1"/>
        <end position="25"/>
    </location>
</feature>
<keyword evidence="3 5" id="KW-0238">DNA-binding</keyword>
<evidence type="ECO:0000256" key="6">
    <source>
        <dbReference type="SAM" id="MobiDB-lite"/>
    </source>
</evidence>
<dbReference type="PANTHER" id="PTHR30055">
    <property type="entry name" value="HTH-TYPE TRANSCRIPTIONAL REGULATOR RUTR"/>
    <property type="match status" value="1"/>
</dbReference>
<sequence>MSTAPIPDPPWKRRRARRPAQKAPLTREAVLDAAQAILDQEGLAGISMRRIAERLDTGPASLYQHVADKEELLDELLDRVLGEIEFPRPDPDDWQTPLKEVLRTLRRVLAAHRDIAYVTLGKVPTGPNGLAGAEAMLAILSVGGVPGPIASYALDLLALFVGAVAYEEAIEEQRIGSPEQAQHYHEQVGSYFATLPPARFPTITGMIDDLTRIGATEDERFEFQLDVQLRGIAAHVEEYAAGRGIFHAGGSGAEAGGARATANGADAGAAPGA</sequence>
<dbReference type="Proteomes" id="UP001284601">
    <property type="component" value="Unassembled WGS sequence"/>
</dbReference>
<dbReference type="InterPro" id="IPR001647">
    <property type="entry name" value="HTH_TetR"/>
</dbReference>
<dbReference type="SUPFAM" id="SSF46689">
    <property type="entry name" value="Homeodomain-like"/>
    <property type="match status" value="1"/>
</dbReference>
<proteinExistence type="predicted"/>
<organism evidence="8 9">
    <name type="scientific">Conexibacter stalactiti</name>
    <dbReference type="NCBI Taxonomy" id="1940611"/>
    <lineage>
        <taxon>Bacteria</taxon>
        <taxon>Bacillati</taxon>
        <taxon>Actinomycetota</taxon>
        <taxon>Thermoleophilia</taxon>
        <taxon>Solirubrobacterales</taxon>
        <taxon>Conexibacteraceae</taxon>
        <taxon>Conexibacter</taxon>
    </lineage>
</organism>
<keyword evidence="9" id="KW-1185">Reference proteome</keyword>
<dbReference type="InterPro" id="IPR036271">
    <property type="entry name" value="Tet_transcr_reg_TetR-rel_C_sf"/>
</dbReference>
<dbReference type="SUPFAM" id="SSF48498">
    <property type="entry name" value="Tetracyclin repressor-like, C-terminal domain"/>
    <property type="match status" value="1"/>
</dbReference>
<feature type="domain" description="HTH tetR-type" evidence="7">
    <location>
        <begin position="24"/>
        <end position="84"/>
    </location>
</feature>
<dbReference type="InterPro" id="IPR009057">
    <property type="entry name" value="Homeodomain-like_sf"/>
</dbReference>
<dbReference type="RefSeq" id="WP_318596679.1">
    <property type="nucleotide sequence ID" value="NZ_JAWSTH010000016.1"/>
</dbReference>
<dbReference type="PRINTS" id="PR00400">
    <property type="entry name" value="TETREPRESSOR"/>
</dbReference>
<dbReference type="PROSITE" id="PS50977">
    <property type="entry name" value="HTH_TETR_2"/>
    <property type="match status" value="1"/>
</dbReference>
<dbReference type="InterPro" id="IPR050109">
    <property type="entry name" value="HTH-type_TetR-like_transc_reg"/>
</dbReference>
<evidence type="ECO:0000313" key="8">
    <source>
        <dbReference type="EMBL" id="MDW5594408.1"/>
    </source>
</evidence>